<evidence type="ECO:0000256" key="4">
    <source>
        <dbReference type="ARBA" id="ARBA00022692"/>
    </source>
</evidence>
<dbReference type="GO" id="GO:0005886">
    <property type="term" value="C:plasma membrane"/>
    <property type="evidence" value="ECO:0007669"/>
    <property type="project" value="UniProtKB-SubCell"/>
</dbReference>
<keyword evidence="2" id="KW-1003">Cell membrane</keyword>
<comment type="subcellular location">
    <subcellularLocation>
        <location evidence="1">Cell inner membrane</location>
        <topology evidence="1">Multi-pass membrane protein</topology>
    </subcellularLocation>
</comment>
<organism evidence="9 10">
    <name type="scientific">Paenibacillus validus</name>
    <dbReference type="NCBI Taxonomy" id="44253"/>
    <lineage>
        <taxon>Bacteria</taxon>
        <taxon>Bacillati</taxon>
        <taxon>Bacillota</taxon>
        <taxon>Bacilli</taxon>
        <taxon>Bacillales</taxon>
        <taxon>Paenibacillaceae</taxon>
        <taxon>Paenibacillus</taxon>
    </lineage>
</organism>
<dbReference type="EMBL" id="WNZX01000002">
    <property type="protein sequence ID" value="MUG69745.1"/>
    <property type="molecule type" value="Genomic_DNA"/>
</dbReference>
<feature type="transmembrane region" description="Helical" evidence="7">
    <location>
        <begin position="316"/>
        <end position="344"/>
    </location>
</feature>
<protein>
    <submittedName>
        <fullName evidence="9">TRAP transporter large permease subunit</fullName>
    </submittedName>
</protein>
<dbReference type="PANTHER" id="PTHR33362">
    <property type="entry name" value="SIALIC ACID TRAP TRANSPORTER PERMEASE PROTEIN SIAT-RELATED"/>
    <property type="match status" value="1"/>
</dbReference>
<keyword evidence="10" id="KW-1185">Reference proteome</keyword>
<feature type="transmembrane region" description="Helical" evidence="7">
    <location>
        <begin position="143"/>
        <end position="161"/>
    </location>
</feature>
<keyword evidence="6 7" id="KW-0472">Membrane</keyword>
<keyword evidence="5 7" id="KW-1133">Transmembrane helix</keyword>
<feature type="transmembrane region" description="Helical" evidence="7">
    <location>
        <begin position="173"/>
        <end position="193"/>
    </location>
</feature>
<dbReference type="PANTHER" id="PTHR33362:SF5">
    <property type="entry name" value="C4-DICARBOXYLATE TRAP TRANSPORTER LARGE PERMEASE PROTEIN DCTM"/>
    <property type="match status" value="1"/>
</dbReference>
<feature type="domain" description="TRAP C4-dicarboxylate transport system permease DctM subunit" evidence="8">
    <location>
        <begin position="9"/>
        <end position="417"/>
    </location>
</feature>
<proteinExistence type="predicted"/>
<keyword evidence="4 7" id="KW-0812">Transmembrane</keyword>
<evidence type="ECO:0000256" key="6">
    <source>
        <dbReference type="ARBA" id="ARBA00023136"/>
    </source>
</evidence>
<sequence>MEAVWVLAISLFITLLLGIPIAFALGISVLLSLWAGGVPLTFLGQLSFTSLDSFPILAIPLFILSGALMETGGISQRLIDFVQSFTGHLRSGLGVATVLACSIFAAISGSSPATVAAIGAIMIPAMTSAGYKKETAASISATGGGLGIIIPPSIPMILYAISTDTSVKDMFLAGFGPALVIIVFLIALVGWISKKEGVRTLNQGFSFRNVLRTGWSAKWSLLGPVLILGGIYTGIFTPTESAAIAVVYSFIVGMWIYRELTWKKLPQVLIHSSITAGTVLIIICTATAFAQLITLYQISNVFGEWIIGLSNNPTVLLLIIALFLLIVGTFMETVTIIIILAPILLPVLQPLGVDPVHFGMIMVIGAEIGMLTPPVGVNLFVASSISGLPIAKLDRAIIPFVLCMIAAYLVIVLLPQISLLFVK</sequence>
<dbReference type="PIRSF" id="PIRSF006066">
    <property type="entry name" value="HI0050"/>
    <property type="match status" value="1"/>
</dbReference>
<feature type="transmembrane region" description="Helical" evidence="7">
    <location>
        <begin position="396"/>
        <end position="422"/>
    </location>
</feature>
<dbReference type="Proteomes" id="UP000450917">
    <property type="component" value="Unassembled WGS sequence"/>
</dbReference>
<feature type="transmembrane region" description="Helical" evidence="7">
    <location>
        <begin position="269"/>
        <end position="296"/>
    </location>
</feature>
<feature type="transmembrane region" description="Helical" evidence="7">
    <location>
        <begin position="48"/>
        <end position="68"/>
    </location>
</feature>
<evidence type="ECO:0000313" key="10">
    <source>
        <dbReference type="Proteomes" id="UP000450917"/>
    </source>
</evidence>
<feature type="transmembrane region" description="Helical" evidence="7">
    <location>
        <begin position="214"/>
        <end position="235"/>
    </location>
</feature>
<dbReference type="InterPro" id="IPR004681">
    <property type="entry name" value="TRAP_DctM"/>
</dbReference>
<dbReference type="NCBIfam" id="TIGR00786">
    <property type="entry name" value="dctM"/>
    <property type="match status" value="1"/>
</dbReference>
<evidence type="ECO:0000256" key="2">
    <source>
        <dbReference type="ARBA" id="ARBA00022475"/>
    </source>
</evidence>
<feature type="transmembrane region" description="Helical" evidence="7">
    <location>
        <begin position="113"/>
        <end position="131"/>
    </location>
</feature>
<dbReference type="RefSeq" id="WP_155614013.1">
    <property type="nucleotide sequence ID" value="NZ_JBDLZV010000001.1"/>
</dbReference>
<evidence type="ECO:0000256" key="5">
    <source>
        <dbReference type="ARBA" id="ARBA00022989"/>
    </source>
</evidence>
<evidence type="ECO:0000313" key="9">
    <source>
        <dbReference type="EMBL" id="MUG69745.1"/>
    </source>
</evidence>
<evidence type="ECO:0000259" key="8">
    <source>
        <dbReference type="Pfam" id="PF06808"/>
    </source>
</evidence>
<keyword evidence="3" id="KW-0997">Cell inner membrane</keyword>
<dbReference type="AlphaFoldDB" id="A0A7X3CQK8"/>
<dbReference type="GO" id="GO:0022857">
    <property type="term" value="F:transmembrane transporter activity"/>
    <property type="evidence" value="ECO:0007669"/>
    <property type="project" value="TreeGrafter"/>
</dbReference>
<feature type="transmembrane region" description="Helical" evidence="7">
    <location>
        <begin position="89"/>
        <end position="107"/>
    </location>
</feature>
<dbReference type="Pfam" id="PF06808">
    <property type="entry name" value="DctM"/>
    <property type="match status" value="1"/>
</dbReference>
<evidence type="ECO:0000256" key="1">
    <source>
        <dbReference type="ARBA" id="ARBA00004429"/>
    </source>
</evidence>
<accession>A0A7X3CQK8</accession>
<gene>
    <name evidence="9" type="ORF">GNP93_03535</name>
</gene>
<evidence type="ECO:0000256" key="3">
    <source>
        <dbReference type="ARBA" id="ARBA00022519"/>
    </source>
</evidence>
<evidence type="ECO:0000256" key="7">
    <source>
        <dbReference type="SAM" id="Phobius"/>
    </source>
</evidence>
<name>A0A7X3CQK8_9BACL</name>
<dbReference type="InterPro" id="IPR010656">
    <property type="entry name" value="DctM"/>
</dbReference>
<comment type="caution">
    <text evidence="9">The sequence shown here is derived from an EMBL/GenBank/DDBJ whole genome shotgun (WGS) entry which is preliminary data.</text>
</comment>
<reference evidence="9 10" key="1">
    <citation type="submission" date="2019-11" db="EMBL/GenBank/DDBJ databases">
        <title>Draft genome sequences of five Paenibacillus species of dairy origin.</title>
        <authorList>
            <person name="Olajide A.M."/>
            <person name="Chen S."/>
            <person name="Lapointe G."/>
        </authorList>
    </citation>
    <scope>NUCLEOTIDE SEQUENCE [LARGE SCALE GENOMIC DNA]</scope>
    <source>
        <strain evidence="9 10">2CS3</strain>
    </source>
</reference>
<feature type="transmembrane region" description="Helical" evidence="7">
    <location>
        <begin position="241"/>
        <end position="257"/>
    </location>
</feature>